<dbReference type="CDD" id="cd05398">
    <property type="entry name" value="NT_ClassII-CCAase"/>
    <property type="match status" value="1"/>
</dbReference>
<evidence type="ECO:0000256" key="6">
    <source>
        <dbReference type="ARBA" id="ARBA00022695"/>
    </source>
</evidence>
<gene>
    <name evidence="14" type="ORF">SULYE_0265</name>
</gene>
<dbReference type="InterPro" id="IPR002646">
    <property type="entry name" value="PolA_pol_head_dom"/>
</dbReference>
<dbReference type="SUPFAM" id="SSF54631">
    <property type="entry name" value="CBS-domain pair"/>
    <property type="match status" value="1"/>
</dbReference>
<evidence type="ECO:0000313" key="15">
    <source>
        <dbReference type="Proteomes" id="UP000005540"/>
    </source>
</evidence>
<accession>C4FI81</accession>
<feature type="non-terminal residue" evidence="14">
    <location>
        <position position="1"/>
    </location>
</feature>
<dbReference type="Gene3D" id="3.10.580.10">
    <property type="entry name" value="CBS-domain"/>
    <property type="match status" value="1"/>
</dbReference>
<dbReference type="PANTHER" id="PTHR47788">
    <property type="entry name" value="POLYA POLYMERASE"/>
    <property type="match status" value="1"/>
</dbReference>
<comment type="similarity">
    <text evidence="2 11">Belongs to the tRNA nucleotidyltransferase/poly(A) polymerase family.</text>
</comment>
<evidence type="ECO:0000256" key="7">
    <source>
        <dbReference type="ARBA" id="ARBA00022723"/>
    </source>
</evidence>
<dbReference type="InterPro" id="IPR046342">
    <property type="entry name" value="CBS_dom_sf"/>
</dbReference>
<sequence>IGRSADENIDVNKILKHFDGGGHKYAASTQIAGFSYEDIKSILIFLLEKEPFNLKNLIKDDLPKIKFDTKFKDLENLVKTYKYMIVLDKNEKYAGVLTSQTVKLGLKHGLTEEKAITFAEDWYVINYSDLNILKLKKLMDINSEIFPVIKDGKYIGVIYKKDIIKQLLKDIPEENLTHYHLKTYNFKQKLEKFFPKILIEKFKEIGELSQKLGYRSFIIGGVVRDIILNRPNLDVDIIVEGDAPTLIKEYVKDKNYTFYIYNEFMTGQVIIENGLKLDFSTARKEEYQSPGAYPRVEKATLFEDLYRRDFTINTLAIEITSSNYGVLIDYFNAIKDIKEKRIRILHSLSFVEDPIRILRALRFAGRFNFKLEKNTEKLLTYSVEKGLLLVAPRGRINLELSLAFEEEKAIEILKLYDKYKVLNKIFTQTHIDSKKEILLQKLTDNLVLLQHIKPYNYSKTTNFLYVLLSHLPTELIYENLKLYHFGKEAKLCDKFVQDFNEILKLEDIFQIYKILKKINLEYLPAILTLVDEDRYKKIIKIFEVEKKPLIKGEDLIELGLEPSKLFKNILEDVLEKQLKEVFKNKDDIIKYIKSKYLERIM</sequence>
<evidence type="ECO:0000256" key="8">
    <source>
        <dbReference type="ARBA" id="ARBA00022741"/>
    </source>
</evidence>
<dbReference type="PANTHER" id="PTHR47788:SF1">
    <property type="entry name" value="A-ADDING TRNA NUCLEOTIDYLTRANSFERASE"/>
    <property type="match status" value="1"/>
</dbReference>
<dbReference type="EMBL" id="ABZS01000016">
    <property type="protein sequence ID" value="EEP61204.1"/>
    <property type="molecule type" value="Genomic_DNA"/>
</dbReference>
<dbReference type="GO" id="GO:0000166">
    <property type="term" value="F:nucleotide binding"/>
    <property type="evidence" value="ECO:0007669"/>
    <property type="project" value="UniProtKB-KW"/>
</dbReference>
<keyword evidence="4 11" id="KW-0808">Transferase</keyword>
<dbReference type="InterPro" id="IPR052390">
    <property type="entry name" value="tRNA_nt/polyA_polymerase"/>
</dbReference>
<keyword evidence="3" id="KW-0820">tRNA-binding</keyword>
<feature type="domain" description="CBS" evidence="12">
    <location>
        <begin position="131"/>
        <end position="168"/>
    </location>
</feature>
<evidence type="ECO:0000256" key="10">
    <source>
        <dbReference type="ARBA" id="ARBA00022884"/>
    </source>
</evidence>
<evidence type="ECO:0000256" key="3">
    <source>
        <dbReference type="ARBA" id="ARBA00022555"/>
    </source>
</evidence>
<dbReference type="GO" id="GO:0000049">
    <property type="term" value="F:tRNA binding"/>
    <property type="evidence" value="ECO:0007669"/>
    <property type="project" value="UniProtKB-KW"/>
</dbReference>
<evidence type="ECO:0000256" key="11">
    <source>
        <dbReference type="RuleBase" id="RU003953"/>
    </source>
</evidence>
<keyword evidence="7" id="KW-0479">Metal-binding</keyword>
<dbReference type="RefSeq" id="WP_007545693.1">
    <property type="nucleotide sequence ID" value="NZ_ABZS01000016.1"/>
</dbReference>
<keyword evidence="9" id="KW-0460">Magnesium</keyword>
<proteinExistence type="inferred from homology"/>
<dbReference type="Gene3D" id="3.30.460.10">
    <property type="entry name" value="Beta Polymerase, domain 2"/>
    <property type="match status" value="1"/>
</dbReference>
<dbReference type="OrthoDB" id="9805698at2"/>
<evidence type="ECO:0000259" key="13">
    <source>
        <dbReference type="Pfam" id="PF01743"/>
    </source>
</evidence>
<keyword evidence="6" id="KW-0548">Nucleotidyltransferase</keyword>
<evidence type="ECO:0000313" key="14">
    <source>
        <dbReference type="EMBL" id="EEP61204.1"/>
    </source>
</evidence>
<dbReference type="SUPFAM" id="SSF81301">
    <property type="entry name" value="Nucleotidyltransferase"/>
    <property type="match status" value="1"/>
</dbReference>
<protein>
    <submittedName>
        <fullName evidence="14">Poly A polymerase</fullName>
    </submittedName>
</protein>
<dbReference type="SUPFAM" id="SSF81891">
    <property type="entry name" value="Poly A polymerase C-terminal region-like"/>
    <property type="match status" value="1"/>
</dbReference>
<reference evidence="14 15" key="1">
    <citation type="submission" date="2009-04" db="EMBL/GenBank/DDBJ databases">
        <authorList>
            <person name="Reysenbach A.-L."/>
            <person name="Heidelberg J.F."/>
            <person name="Nelson W.C."/>
        </authorList>
    </citation>
    <scope>NUCLEOTIDE SEQUENCE [LARGE SCALE GENOMIC DNA]</scope>
    <source>
        <strain evidence="14 15">SS-5</strain>
    </source>
</reference>
<keyword evidence="15" id="KW-1185">Reference proteome</keyword>
<keyword evidence="10 11" id="KW-0694">RNA-binding</keyword>
<dbReference type="AlphaFoldDB" id="C4FI81"/>
<evidence type="ECO:0000256" key="9">
    <source>
        <dbReference type="ARBA" id="ARBA00022842"/>
    </source>
</evidence>
<dbReference type="GO" id="GO:0046872">
    <property type="term" value="F:metal ion binding"/>
    <property type="evidence" value="ECO:0007669"/>
    <property type="project" value="UniProtKB-KW"/>
</dbReference>
<comment type="cofactor">
    <cofactor evidence="1">
        <name>Mg(2+)</name>
        <dbReference type="ChEBI" id="CHEBI:18420"/>
    </cofactor>
</comment>
<dbReference type="Pfam" id="PF00571">
    <property type="entry name" value="CBS"/>
    <property type="match status" value="1"/>
</dbReference>
<keyword evidence="8" id="KW-0547">Nucleotide-binding</keyword>
<dbReference type="Proteomes" id="UP000005540">
    <property type="component" value="Unassembled WGS sequence"/>
</dbReference>
<comment type="caution">
    <text evidence="14">The sequence shown here is derived from an EMBL/GenBank/DDBJ whole genome shotgun (WGS) entry which is preliminary data.</text>
</comment>
<evidence type="ECO:0000256" key="4">
    <source>
        <dbReference type="ARBA" id="ARBA00022679"/>
    </source>
</evidence>
<dbReference type="GO" id="GO:0016779">
    <property type="term" value="F:nucleotidyltransferase activity"/>
    <property type="evidence" value="ECO:0007669"/>
    <property type="project" value="UniProtKB-KW"/>
</dbReference>
<keyword evidence="5" id="KW-0819">tRNA processing</keyword>
<name>C4FI81_9AQUI</name>
<dbReference type="GO" id="GO:0008033">
    <property type="term" value="P:tRNA processing"/>
    <property type="evidence" value="ECO:0007669"/>
    <property type="project" value="UniProtKB-KW"/>
</dbReference>
<dbReference type="InterPro" id="IPR043519">
    <property type="entry name" value="NT_sf"/>
</dbReference>
<evidence type="ECO:0000259" key="12">
    <source>
        <dbReference type="Pfam" id="PF00571"/>
    </source>
</evidence>
<organism evidence="14 15">
    <name type="scientific">Sulfurihydrogenibium yellowstonense SS-5</name>
    <dbReference type="NCBI Taxonomy" id="432331"/>
    <lineage>
        <taxon>Bacteria</taxon>
        <taxon>Pseudomonadati</taxon>
        <taxon>Aquificota</taxon>
        <taxon>Aquificia</taxon>
        <taxon>Aquificales</taxon>
        <taxon>Hydrogenothermaceae</taxon>
        <taxon>Sulfurihydrogenibium</taxon>
    </lineage>
</organism>
<dbReference type="InterPro" id="IPR000644">
    <property type="entry name" value="CBS_dom"/>
</dbReference>
<feature type="domain" description="Poly A polymerase head" evidence="13">
    <location>
        <begin position="217"/>
        <end position="343"/>
    </location>
</feature>
<dbReference type="Gene3D" id="1.10.3090.10">
    <property type="entry name" value="cca-adding enzyme, domain 2"/>
    <property type="match status" value="1"/>
</dbReference>
<dbReference type="Pfam" id="PF01743">
    <property type="entry name" value="PolyA_pol"/>
    <property type="match status" value="1"/>
</dbReference>
<evidence type="ECO:0000256" key="5">
    <source>
        <dbReference type="ARBA" id="ARBA00022694"/>
    </source>
</evidence>
<dbReference type="Gene3D" id="3.10.310.30">
    <property type="match status" value="1"/>
</dbReference>
<evidence type="ECO:0000256" key="2">
    <source>
        <dbReference type="ARBA" id="ARBA00007265"/>
    </source>
</evidence>
<evidence type="ECO:0000256" key="1">
    <source>
        <dbReference type="ARBA" id="ARBA00001946"/>
    </source>
</evidence>